<dbReference type="EMBL" id="CP010029">
    <property type="protein sequence ID" value="ANI31133.1"/>
    <property type="molecule type" value="Genomic_DNA"/>
</dbReference>
<evidence type="ECO:0000313" key="2">
    <source>
        <dbReference type="Proteomes" id="UP000266744"/>
    </source>
</evidence>
<proteinExistence type="predicted"/>
<name>A0ABM6BNA9_YERET</name>
<organism evidence="1 2">
    <name type="scientific">Yersinia entomophaga</name>
    <dbReference type="NCBI Taxonomy" id="935293"/>
    <lineage>
        <taxon>Bacteria</taxon>
        <taxon>Pseudomonadati</taxon>
        <taxon>Pseudomonadota</taxon>
        <taxon>Gammaproteobacteria</taxon>
        <taxon>Enterobacterales</taxon>
        <taxon>Yersiniaceae</taxon>
        <taxon>Yersinia</taxon>
    </lineage>
</organism>
<dbReference type="RefSeq" id="WP_064516739.1">
    <property type="nucleotide sequence ID" value="NZ_CBCSBH010000079.1"/>
</dbReference>
<evidence type="ECO:0000313" key="1">
    <source>
        <dbReference type="EMBL" id="ANI31133.1"/>
    </source>
</evidence>
<protein>
    <submittedName>
        <fullName evidence="1">Uncharacterized protein</fullName>
    </submittedName>
</protein>
<gene>
    <name evidence="1" type="ORF">PL78_15060</name>
</gene>
<dbReference type="Proteomes" id="UP000266744">
    <property type="component" value="Chromosome"/>
</dbReference>
<sequence>MNNVNISQFTITLPGSNQFYANGRQQMPVLITIQKQEFSGSGWNNVDLNDEEKRSVTVREINRDNLPVGWDVDQAPNGYSQGIRGLSYEEMDREIDNNTERSGPEPFAGATRIFRYLRSNQRVETRIFMAAVTIQFRDANNQLQRRVITTSFNADGMVFSSSISLLPVPPLRILASALNRDVDIGHSRSDSKGHWAQVDVYYWTLPSGVRVHSDTAFNSGNTTLRNNLRIFFDSGRYTSGWMARNRTSLRVNEIRSDNSSALVNLRHGHGDIRAINYYNNRNNQNIIINGQVSVDIIDNFGNLHQFSLRTINNQDVVISNR</sequence>
<keyword evidence="2" id="KW-1185">Reference proteome</keyword>
<accession>A0ABM6BNA9</accession>
<reference evidence="1 2" key="1">
    <citation type="journal article" date="2016" name="Toxins">
        <title>The Draft Genome Sequence of the Yersinia entomophaga Entomopathogenic Type Strain MH96T.</title>
        <authorList>
            <person name="Hurst M.R."/>
            <person name="Beattie A."/>
            <person name="Altermann E."/>
            <person name="Moraga R.M."/>
            <person name="Harper L.A."/>
            <person name="Calder J."/>
            <person name="Laugraud A."/>
        </authorList>
    </citation>
    <scope>NUCLEOTIDE SEQUENCE [LARGE SCALE GENOMIC DNA]</scope>
    <source>
        <strain evidence="1 2">MH96</strain>
    </source>
</reference>